<gene>
    <name evidence="1" type="ORF">ONE63_005751</name>
</gene>
<keyword evidence="2" id="KW-1185">Reference proteome</keyword>
<dbReference type="Proteomes" id="UP001075354">
    <property type="component" value="Chromosome 2"/>
</dbReference>
<comment type="caution">
    <text evidence="1">The sequence shown here is derived from an EMBL/GenBank/DDBJ whole genome shotgun (WGS) entry which is preliminary data.</text>
</comment>
<organism evidence="1 2">
    <name type="scientific">Megalurothrips usitatus</name>
    <name type="common">bean blossom thrips</name>
    <dbReference type="NCBI Taxonomy" id="439358"/>
    <lineage>
        <taxon>Eukaryota</taxon>
        <taxon>Metazoa</taxon>
        <taxon>Ecdysozoa</taxon>
        <taxon>Arthropoda</taxon>
        <taxon>Hexapoda</taxon>
        <taxon>Insecta</taxon>
        <taxon>Pterygota</taxon>
        <taxon>Neoptera</taxon>
        <taxon>Paraneoptera</taxon>
        <taxon>Thysanoptera</taxon>
        <taxon>Terebrantia</taxon>
        <taxon>Thripoidea</taxon>
        <taxon>Thripidae</taxon>
        <taxon>Megalurothrips</taxon>
    </lineage>
</organism>
<protein>
    <recommendedName>
        <fullName evidence="3">Protein MIS12 homolog</fullName>
    </recommendedName>
</protein>
<evidence type="ECO:0008006" key="3">
    <source>
        <dbReference type="Google" id="ProtNLM"/>
    </source>
</evidence>
<evidence type="ECO:0000313" key="1">
    <source>
        <dbReference type="EMBL" id="KAJ1530912.1"/>
    </source>
</evidence>
<dbReference type="AlphaFoldDB" id="A0AAV7XZ23"/>
<reference evidence="1" key="1">
    <citation type="submission" date="2022-12" db="EMBL/GenBank/DDBJ databases">
        <title>Chromosome-level genome assembly of the bean flower thrips Megalurothrips usitatus.</title>
        <authorList>
            <person name="Ma L."/>
            <person name="Liu Q."/>
            <person name="Li H."/>
            <person name="Cai W."/>
        </authorList>
    </citation>
    <scope>NUCLEOTIDE SEQUENCE</scope>
    <source>
        <strain evidence="1">Cailab_2022a</strain>
    </source>
</reference>
<evidence type="ECO:0000313" key="2">
    <source>
        <dbReference type="Proteomes" id="UP001075354"/>
    </source>
</evidence>
<accession>A0AAV7XZ23</accession>
<dbReference type="EMBL" id="JAPTSV010000002">
    <property type="protein sequence ID" value="KAJ1530912.1"/>
    <property type="molecule type" value="Genomic_DNA"/>
</dbReference>
<name>A0AAV7XZ23_9NEOP</name>
<proteinExistence type="predicted"/>
<sequence>MANFNCVPSREEEYETQLYGFSCNDLLGKVEEDVQTHIRKSSNQMMKSMLKLSPNTDKQEVERAINAWVNECCLTVKNPMEKLKEQLAGFFSLPQHILAPKDKRQRESYSQKDEENLRETINEQKSRIRQAKFLQSLFENELTRISQEEQNVQLLEKVLGEVKFLEGVNADVEQFAKSSRKIHQAVLGLEVKEASLKLSDRPGCAESEETLEEAIYEAYKD</sequence>